<dbReference type="InterPro" id="IPR037045">
    <property type="entry name" value="S8pro/Inhibitor_I9_sf"/>
</dbReference>
<dbReference type="Pfam" id="PF00082">
    <property type="entry name" value="Peptidase_S8"/>
    <property type="match status" value="1"/>
</dbReference>
<evidence type="ECO:0000313" key="14">
    <source>
        <dbReference type="EMBL" id="KAJ1702438.1"/>
    </source>
</evidence>
<feature type="domain" description="PA" evidence="11">
    <location>
        <begin position="418"/>
        <end position="482"/>
    </location>
</feature>
<evidence type="ECO:0000256" key="8">
    <source>
        <dbReference type="PROSITE-ProRule" id="PRU01240"/>
    </source>
</evidence>
<dbReference type="Gene3D" id="3.40.50.200">
    <property type="entry name" value="Peptidase S8/S53 domain"/>
    <property type="match status" value="1"/>
</dbReference>
<dbReference type="FunFam" id="3.50.30.30:FF:000005">
    <property type="entry name" value="subtilisin-like protease SBT1.5"/>
    <property type="match status" value="1"/>
</dbReference>
<dbReference type="InterPro" id="IPR000209">
    <property type="entry name" value="Peptidase_S8/S53_dom"/>
</dbReference>
<dbReference type="FunFam" id="3.30.70.80:FF:000002">
    <property type="entry name" value="Subtilisin-like protease SBT5.3"/>
    <property type="match status" value="1"/>
</dbReference>
<name>A0A9Q0CYV8_9POAL</name>
<dbReference type="FunFam" id="3.40.50.200:FF:000006">
    <property type="entry name" value="Subtilisin-like protease SBT1.5"/>
    <property type="match status" value="1"/>
</dbReference>
<dbReference type="FunFam" id="2.60.40.2310:FF:000002">
    <property type="entry name" value="p69E protein-like"/>
    <property type="match status" value="1"/>
</dbReference>
<dbReference type="Pfam" id="PF05922">
    <property type="entry name" value="Inhibitor_I9"/>
    <property type="match status" value="1"/>
</dbReference>
<dbReference type="EMBL" id="JAMQYH010000001">
    <property type="protein sequence ID" value="KAJ1702438.1"/>
    <property type="molecule type" value="Genomic_DNA"/>
</dbReference>
<keyword evidence="3 9" id="KW-0732">Signal</keyword>
<gene>
    <name evidence="14" type="ORF">LUZ63_002217</name>
</gene>
<dbReference type="InterPro" id="IPR023828">
    <property type="entry name" value="Peptidase_S8_Ser-AS"/>
</dbReference>
<evidence type="ECO:0000256" key="7">
    <source>
        <dbReference type="PIRSR" id="PIRSR615500-1"/>
    </source>
</evidence>
<evidence type="ECO:0000259" key="13">
    <source>
        <dbReference type="Pfam" id="PF17766"/>
    </source>
</evidence>
<evidence type="ECO:0000256" key="2">
    <source>
        <dbReference type="ARBA" id="ARBA00022670"/>
    </source>
</evidence>
<dbReference type="InterPro" id="IPR036852">
    <property type="entry name" value="Peptidase_S8/S53_dom_sf"/>
</dbReference>
<evidence type="ECO:0000256" key="3">
    <source>
        <dbReference type="ARBA" id="ARBA00022729"/>
    </source>
</evidence>
<evidence type="ECO:0000259" key="10">
    <source>
        <dbReference type="Pfam" id="PF00082"/>
    </source>
</evidence>
<feature type="active site" description="Charge relay system" evidence="7 8">
    <location>
        <position position="228"/>
    </location>
</feature>
<proteinExistence type="inferred from homology"/>
<dbReference type="Pfam" id="PF02225">
    <property type="entry name" value="PA"/>
    <property type="match status" value="1"/>
</dbReference>
<dbReference type="Pfam" id="PF17766">
    <property type="entry name" value="fn3_6"/>
    <property type="match status" value="1"/>
</dbReference>
<evidence type="ECO:0000259" key="11">
    <source>
        <dbReference type="Pfam" id="PF02225"/>
    </source>
</evidence>
<dbReference type="GO" id="GO:0004252">
    <property type="term" value="F:serine-type endopeptidase activity"/>
    <property type="evidence" value="ECO:0007669"/>
    <property type="project" value="UniProtKB-UniRule"/>
</dbReference>
<comment type="caution">
    <text evidence="14">The sequence shown here is derived from an EMBL/GenBank/DDBJ whole genome shotgun (WGS) entry which is preliminary data.</text>
</comment>
<dbReference type="InterPro" id="IPR046450">
    <property type="entry name" value="PA_dom_sf"/>
</dbReference>
<feature type="domain" description="Peptidase S8/S53" evidence="10">
    <location>
        <begin position="144"/>
        <end position="626"/>
    </location>
</feature>
<evidence type="ECO:0008006" key="16">
    <source>
        <dbReference type="Google" id="ProtNLM"/>
    </source>
</evidence>
<dbReference type="OrthoDB" id="206201at2759"/>
<feature type="domain" description="Subtilisin-like protease fibronectin type-III" evidence="13">
    <location>
        <begin position="679"/>
        <end position="777"/>
    </location>
</feature>
<dbReference type="Gene3D" id="3.50.30.30">
    <property type="match status" value="1"/>
</dbReference>
<accession>A0A9Q0CYV8</accession>
<dbReference type="Gene3D" id="2.60.40.2310">
    <property type="match status" value="1"/>
</dbReference>
<keyword evidence="5 8" id="KW-0720">Serine protease</keyword>
<dbReference type="PROSITE" id="PS00138">
    <property type="entry name" value="SUBTILASE_SER"/>
    <property type="match status" value="1"/>
</dbReference>
<evidence type="ECO:0000256" key="6">
    <source>
        <dbReference type="ARBA" id="ARBA00023180"/>
    </source>
</evidence>
<keyword evidence="6" id="KW-0325">Glycoprotein</keyword>
<dbReference type="InterPro" id="IPR010259">
    <property type="entry name" value="S8pro/Inhibitor_I9"/>
</dbReference>
<dbReference type="CDD" id="cd04852">
    <property type="entry name" value="Peptidases_S8_3"/>
    <property type="match status" value="1"/>
</dbReference>
<evidence type="ECO:0000256" key="5">
    <source>
        <dbReference type="ARBA" id="ARBA00022825"/>
    </source>
</evidence>
<dbReference type="SUPFAM" id="SSF52743">
    <property type="entry name" value="Subtilisin-like"/>
    <property type="match status" value="1"/>
</dbReference>
<dbReference type="AlphaFoldDB" id="A0A9Q0CYV8"/>
<sequence length="784" mass="84456">MGGPRSLFVLPLLLLFVVLSQSTVQAEKKSYVVYFGAHSHDPKEISLESEQKVANSHYEFLASFLGSKEKAQDSIFYSYTKYINGFAAILEEQDAKQIAQHPNVISVFPNRGHKLHTTRSWDFLGLERNGRVPERSIWGKTNYGENVIIGNLDTGVWPESESFGDEGMGPVPTEWKGECENHKDSKFHCNRKLIGARFFKQGYLAFIGSQNTTRPADAIDSPRDTDGHGTHTLSTAAGRLVPSANLFGYGNGTAKGGAPNARVAAYKVCWPPVDGGECFDADILAAFDHALFDGVNVLSVSLGGLAGDYFEDGIAIGSFHAVKHGITVVCSAGNSGPDAGSVANVAPWILTVGASTLDREFQADVLIDDTKMHIKGQSLSASKLPAKKFYPFISSVDAKAADVSEVDAMQCVLDSLDPKKVKGKIVVCIRGNNARVEKGETVREAGGVGMVLANDESTGNEIIADAHVLPATHISYSDGVALLKYLNSTRSALGHITAPETKLATKPAPFMAAFSSQGPNPVNEEILKPDITAPGVSILAAYSEATSPTGLDFDKRRVPFNSESGTSMSCPHIAGVAGLLKAAHPGWSPSAIRSAIMTTAIVRDNTHRPIEDSSSHRATPFAYGSGHVHPNRAVDPGLIYDLSPNDYLNFLCMLGYNSSQIATFSHPYKCPETPIKIEDLNYPSIAVPNLSGKVTLTRRVKNVGTIGTYQVHVEEPRGVSVSVEPTKLEFCRLGEEKEFKVVLEARNDASVGDYVFGALIWKNDGRHGHHVRSPIAVRPVGQKL</sequence>
<dbReference type="InterPro" id="IPR015500">
    <property type="entry name" value="Peptidase_S8_subtilisin-rel"/>
</dbReference>
<organism evidence="14 15">
    <name type="scientific">Rhynchospora breviuscula</name>
    <dbReference type="NCBI Taxonomy" id="2022672"/>
    <lineage>
        <taxon>Eukaryota</taxon>
        <taxon>Viridiplantae</taxon>
        <taxon>Streptophyta</taxon>
        <taxon>Embryophyta</taxon>
        <taxon>Tracheophyta</taxon>
        <taxon>Spermatophyta</taxon>
        <taxon>Magnoliopsida</taxon>
        <taxon>Liliopsida</taxon>
        <taxon>Poales</taxon>
        <taxon>Cyperaceae</taxon>
        <taxon>Cyperoideae</taxon>
        <taxon>Rhynchosporeae</taxon>
        <taxon>Rhynchospora</taxon>
    </lineage>
</organism>
<comment type="similarity">
    <text evidence="1 8">Belongs to the peptidase S8 family.</text>
</comment>
<dbReference type="PRINTS" id="PR00723">
    <property type="entry name" value="SUBTILISIN"/>
</dbReference>
<keyword evidence="4 8" id="KW-0378">Hydrolase</keyword>
<feature type="chain" id="PRO_5040195897" description="Subtilisin-like protease" evidence="9">
    <location>
        <begin position="27"/>
        <end position="784"/>
    </location>
</feature>
<dbReference type="InterPro" id="IPR034197">
    <property type="entry name" value="Peptidases_S8_3"/>
</dbReference>
<dbReference type="Gene3D" id="3.30.70.80">
    <property type="entry name" value="Peptidase S8 propeptide/proteinase inhibitor I9"/>
    <property type="match status" value="1"/>
</dbReference>
<dbReference type="InterPro" id="IPR045051">
    <property type="entry name" value="SBT"/>
</dbReference>
<dbReference type="PROSITE" id="PS51892">
    <property type="entry name" value="SUBTILASE"/>
    <property type="match status" value="1"/>
</dbReference>
<dbReference type="InterPro" id="IPR003137">
    <property type="entry name" value="PA_domain"/>
</dbReference>
<feature type="signal peptide" evidence="9">
    <location>
        <begin position="1"/>
        <end position="26"/>
    </location>
</feature>
<keyword evidence="15" id="KW-1185">Reference proteome</keyword>
<dbReference type="SUPFAM" id="SSF52025">
    <property type="entry name" value="PA domain"/>
    <property type="match status" value="1"/>
</dbReference>
<feature type="active site" description="Charge relay system" evidence="7 8">
    <location>
        <position position="567"/>
    </location>
</feature>
<feature type="active site" description="Charge relay system" evidence="7 8">
    <location>
        <position position="153"/>
    </location>
</feature>
<feature type="domain" description="Inhibitor I9" evidence="12">
    <location>
        <begin position="30"/>
        <end position="116"/>
    </location>
</feature>
<evidence type="ECO:0000256" key="4">
    <source>
        <dbReference type="ARBA" id="ARBA00022801"/>
    </source>
</evidence>
<dbReference type="PANTHER" id="PTHR10795">
    <property type="entry name" value="PROPROTEIN CONVERTASE SUBTILISIN/KEXIN"/>
    <property type="match status" value="1"/>
</dbReference>
<keyword evidence="2 8" id="KW-0645">Protease</keyword>
<dbReference type="GO" id="GO:0006508">
    <property type="term" value="P:proteolysis"/>
    <property type="evidence" value="ECO:0007669"/>
    <property type="project" value="UniProtKB-KW"/>
</dbReference>
<evidence type="ECO:0000259" key="12">
    <source>
        <dbReference type="Pfam" id="PF05922"/>
    </source>
</evidence>
<dbReference type="InterPro" id="IPR041469">
    <property type="entry name" value="Subtilisin-like_FN3"/>
</dbReference>
<evidence type="ECO:0000256" key="9">
    <source>
        <dbReference type="SAM" id="SignalP"/>
    </source>
</evidence>
<evidence type="ECO:0000313" key="15">
    <source>
        <dbReference type="Proteomes" id="UP001151287"/>
    </source>
</evidence>
<dbReference type="CDD" id="cd02120">
    <property type="entry name" value="PA_subtilisin_like"/>
    <property type="match status" value="1"/>
</dbReference>
<evidence type="ECO:0000256" key="1">
    <source>
        <dbReference type="ARBA" id="ARBA00011073"/>
    </source>
</evidence>
<dbReference type="Proteomes" id="UP001151287">
    <property type="component" value="Unassembled WGS sequence"/>
</dbReference>
<protein>
    <recommendedName>
        <fullName evidence="16">Subtilisin-like protease</fullName>
    </recommendedName>
</protein>
<reference evidence="14" key="1">
    <citation type="journal article" date="2022" name="Cell">
        <title>Repeat-based holocentromeres influence genome architecture and karyotype evolution.</title>
        <authorList>
            <person name="Hofstatter P.G."/>
            <person name="Thangavel G."/>
            <person name="Lux T."/>
            <person name="Neumann P."/>
            <person name="Vondrak T."/>
            <person name="Novak P."/>
            <person name="Zhang M."/>
            <person name="Costa L."/>
            <person name="Castellani M."/>
            <person name="Scott A."/>
            <person name="Toegelov H."/>
            <person name="Fuchs J."/>
            <person name="Mata-Sucre Y."/>
            <person name="Dias Y."/>
            <person name="Vanzela A.L.L."/>
            <person name="Huettel B."/>
            <person name="Almeida C.C.S."/>
            <person name="Simkova H."/>
            <person name="Souza G."/>
            <person name="Pedrosa-Harand A."/>
            <person name="Macas J."/>
            <person name="Mayer K.F.X."/>
            <person name="Houben A."/>
            <person name="Marques A."/>
        </authorList>
    </citation>
    <scope>NUCLEOTIDE SEQUENCE</scope>
    <source>
        <strain evidence="14">RhyBre1mFocal</strain>
    </source>
</reference>